<dbReference type="InterPro" id="IPR011048">
    <property type="entry name" value="Haem_d1_sf"/>
</dbReference>
<dbReference type="PANTHER" id="PTHR30344:SF1">
    <property type="entry name" value="6-PHOSPHOGLUCONOLACTONASE"/>
    <property type="match status" value="1"/>
</dbReference>
<dbReference type="RefSeq" id="WP_114056034.1">
    <property type="nucleotide sequence ID" value="NZ_CP030862.1"/>
</dbReference>
<dbReference type="InterPro" id="IPR015943">
    <property type="entry name" value="WD40/YVTN_repeat-like_dom_sf"/>
</dbReference>
<dbReference type="PANTHER" id="PTHR30344">
    <property type="entry name" value="6-PHOSPHOGLUCONOLACTONASE-RELATED"/>
    <property type="match status" value="1"/>
</dbReference>
<dbReference type="Gene3D" id="2.130.10.10">
    <property type="entry name" value="YVTN repeat-like/Quinoprotein amine dehydrogenase"/>
    <property type="match status" value="1"/>
</dbReference>
<dbReference type="OrthoDB" id="9790815at2"/>
<dbReference type="KEGG" id="sgz:C0216_16540"/>
<evidence type="ECO:0000256" key="2">
    <source>
        <dbReference type="SAM" id="MobiDB-lite"/>
    </source>
</evidence>
<dbReference type="Proteomes" id="UP000252004">
    <property type="component" value="Chromosome"/>
</dbReference>
<proteinExistence type="inferred from homology"/>
<dbReference type="Pfam" id="PF10282">
    <property type="entry name" value="Lactonase"/>
    <property type="match status" value="1"/>
</dbReference>
<dbReference type="GO" id="GO:0005829">
    <property type="term" value="C:cytosol"/>
    <property type="evidence" value="ECO:0007669"/>
    <property type="project" value="TreeGrafter"/>
</dbReference>
<gene>
    <name evidence="3" type="ORF">C0216_16540</name>
</gene>
<evidence type="ECO:0000256" key="1">
    <source>
        <dbReference type="ARBA" id="ARBA00005564"/>
    </source>
</evidence>
<reference evidence="3 4" key="1">
    <citation type="submission" date="2018-01" db="EMBL/GenBank/DDBJ databases">
        <title>Draft genome Sequence of streptomyces globosus LZH-48.</title>
        <authorList>
            <person name="Ran K."/>
            <person name="Li Z."/>
            <person name="Wei S."/>
            <person name="Dong R."/>
        </authorList>
    </citation>
    <scope>NUCLEOTIDE SEQUENCE [LARGE SCALE GENOMIC DNA]</scope>
    <source>
        <strain evidence="3 4">LZH-48</strain>
    </source>
</reference>
<keyword evidence="4" id="KW-1185">Reference proteome</keyword>
<name>A0A344U1S4_9ACTN</name>
<dbReference type="AlphaFoldDB" id="A0A344U1S4"/>
<protein>
    <submittedName>
        <fullName evidence="3">Lactonase family protein</fullName>
    </submittedName>
</protein>
<accession>A0A344U1S4</accession>
<evidence type="ECO:0000313" key="4">
    <source>
        <dbReference type="Proteomes" id="UP000252004"/>
    </source>
</evidence>
<comment type="similarity">
    <text evidence="1">Belongs to the cycloisomerase 2 family.</text>
</comment>
<evidence type="ECO:0000313" key="3">
    <source>
        <dbReference type="EMBL" id="AXE24845.1"/>
    </source>
</evidence>
<dbReference type="SUPFAM" id="SSF51004">
    <property type="entry name" value="C-terminal (heme d1) domain of cytochrome cd1-nitrite reductase"/>
    <property type="match status" value="1"/>
</dbReference>
<feature type="region of interest" description="Disordered" evidence="2">
    <location>
        <begin position="1"/>
        <end position="20"/>
    </location>
</feature>
<sequence>MDGGASTTDQGDRPRGPRAYIGSFTTGGGHGITTAAVDPATGALTPLATANGIVNPACLALGGGGRFLYAVSDSDDGEGVVAAYRTAADGLVPLGRPAPVGGRGPTHLGLAGGRLLTAHYASGSVSSLRLGADGSPAGDLCVLAHEGAGPDPDRQTGPHAHQVLADPSGRWILSVDLGTDSVRVCALDPATGALRLHAETALPAGSGPRHLVFAPGGGTAYVVHELEPLLTVCRWDAATGRLDPAGGVPLASPEAAGVREYPSVGLVSGDGRFLRVAVRGSNVLHTFALSGDAGEPRHVQTLPCGGSWPRDLAADPSGRRVYVSNEWSGDVTWFEADSRTGRLSRSGQVEVPAAACVVFA</sequence>
<dbReference type="GO" id="GO:0017057">
    <property type="term" value="F:6-phosphogluconolactonase activity"/>
    <property type="evidence" value="ECO:0007669"/>
    <property type="project" value="TreeGrafter"/>
</dbReference>
<organism evidence="3 4">
    <name type="scientific">Streptomyces globosus</name>
    <dbReference type="NCBI Taxonomy" id="68209"/>
    <lineage>
        <taxon>Bacteria</taxon>
        <taxon>Bacillati</taxon>
        <taxon>Actinomycetota</taxon>
        <taxon>Actinomycetes</taxon>
        <taxon>Kitasatosporales</taxon>
        <taxon>Streptomycetaceae</taxon>
        <taxon>Streptomyces</taxon>
    </lineage>
</organism>
<dbReference type="EMBL" id="CP030862">
    <property type="protein sequence ID" value="AXE24845.1"/>
    <property type="molecule type" value="Genomic_DNA"/>
</dbReference>
<dbReference type="InterPro" id="IPR050282">
    <property type="entry name" value="Cycloisomerase_2"/>
</dbReference>
<dbReference type="InterPro" id="IPR019405">
    <property type="entry name" value="Lactonase_7-beta_prop"/>
</dbReference>